<evidence type="ECO:0000256" key="4">
    <source>
        <dbReference type="ARBA" id="ARBA00022824"/>
    </source>
</evidence>
<keyword evidence="4" id="KW-0256">Endoplasmic reticulum</keyword>
<accession>A0A834J1T1</accession>
<dbReference type="GO" id="GO:0005548">
    <property type="term" value="F:phospholipid transporter activity"/>
    <property type="evidence" value="ECO:0007669"/>
    <property type="project" value="InterPro"/>
</dbReference>
<keyword evidence="3" id="KW-0732">Signal</keyword>
<comment type="caution">
    <text evidence="7">The sequence shown here is derived from an EMBL/GenBank/DDBJ whole genome shotgun (WGS) entry which is preliminary data.</text>
</comment>
<dbReference type="PANTHER" id="PTHR13024">
    <property type="entry name" value="MICROSOMAL TRIGLYCERIDE TRANSFER PROTEIN, LARGE SUBUNIT"/>
    <property type="match status" value="1"/>
</dbReference>
<dbReference type="Gene3D" id="2.30.230.10">
    <property type="entry name" value="Lipovitellin, beta-sheet shell regions, chain A"/>
    <property type="match status" value="1"/>
</dbReference>
<feature type="domain" description="Vitellogenin" evidence="6">
    <location>
        <begin position="38"/>
        <end position="671"/>
    </location>
</feature>
<dbReference type="SMART" id="SM00638">
    <property type="entry name" value="LPD_N"/>
    <property type="match status" value="1"/>
</dbReference>
<dbReference type="Pfam" id="PF01347">
    <property type="entry name" value="Vitellogenin_N"/>
    <property type="match status" value="1"/>
</dbReference>
<gene>
    <name evidence="7" type="ORF">GWI33_010575</name>
</gene>
<dbReference type="InterPro" id="IPR045811">
    <property type="entry name" value="MTP_lip-bd"/>
</dbReference>
<dbReference type="OrthoDB" id="5865932at2759"/>
<dbReference type="InterPro" id="IPR039988">
    <property type="entry name" value="MTTP"/>
</dbReference>
<dbReference type="PROSITE" id="PS51211">
    <property type="entry name" value="VITELLOGENIN"/>
    <property type="match status" value="1"/>
</dbReference>
<dbReference type="GO" id="GO:0008289">
    <property type="term" value="F:lipid binding"/>
    <property type="evidence" value="ECO:0007669"/>
    <property type="project" value="InterPro"/>
</dbReference>
<sequence length="895" mass="100224">MTLRINVYSILYTTLFTLCSGFVLISSASGAGSHLELFSLGESLVYQWKSTVLLNEVDRASKNVGFFINGKVTVTSIWENGNKKILKIELTDPKLHVKSRKNPIPEGFVSHTSNLDSANNKPFLVLWLNGVIKEIYFDSSVPLSIRNIYKGIASLFQITSLDKDITEQGISGICNVTYTSSALNSVTKSISKCMSPDINNLKQTNNILGTTTTSEQEINYILDDSNKFPQSIKAKELHQIFLNAKEEFGGSIIAEQEFKLIENKQSSTLKANSFEGALNEFSAKQKPLNKETLVLELETASLQNQKKFSKEVDLLREQLESDYLGSSKSAKAFIQLLQIARVSGVEDISKALNSKKNSNILAQLYDTLGYAQTKNSHKAVMKKLPLDSEEHIDFIERYLWALSFSSHPNIDILEDLLNKYRKYSTIPEKIRDTLILSLASMARTVAQSGLHDYETSKVLRNVEETIINGLDYAKDEDRYVFFNALKNLQSPSTIPNILGYIQNGTLKEETLAWRAIKSFNKQYWDNKILKQAEKTLFQLDKKHDTSSRTLAVDIILGAGTNEATLEHLLNFIAGKEKNYEIKQYVFQSIKMLSDRNTKLNELVNKIIKRNKMLNNYSTLSPRGLSTALARDMFKGFSSNGSLISIQEIKSGIVKRGVVDVILEKNNIPKELFTLGIFSGGLTSFMSNGDNDNEEPDESATAGMELTVLGTQIRPFVFFDGQGELMGHVWSGTASDMTPAFQALILWQDHEDYIRLGNGFTAEVNFKGGLSFDLSGKISISLWNRNAESLIQKSVGLMSIGSIRIPSSFVRSKVEFEASVEPKLSLEIDADFSSNVKLCMRLSQPDCILKHQISKLERIPDSNHQIKITSTRMLQTPGLTYSLNRKNNEMCSAIFS</sequence>
<dbReference type="PANTHER" id="PTHR13024:SF0">
    <property type="entry name" value="MICROSOMAL TRIACYLGLYCEROL TRANSFER PROTEIN"/>
    <property type="match status" value="1"/>
</dbReference>
<dbReference type="GO" id="GO:0042157">
    <property type="term" value="P:lipoprotein metabolic process"/>
    <property type="evidence" value="ECO:0007669"/>
    <property type="project" value="TreeGrafter"/>
</dbReference>
<comment type="caution">
    <text evidence="5">Lacks conserved residue(s) required for the propagation of feature annotation.</text>
</comment>
<dbReference type="Proteomes" id="UP000625711">
    <property type="component" value="Unassembled WGS sequence"/>
</dbReference>
<dbReference type="GO" id="GO:0005783">
    <property type="term" value="C:endoplasmic reticulum"/>
    <property type="evidence" value="ECO:0007669"/>
    <property type="project" value="UniProtKB-SubCell"/>
</dbReference>
<dbReference type="AlphaFoldDB" id="A0A834J1T1"/>
<keyword evidence="8" id="KW-1185">Reference proteome</keyword>
<dbReference type="Pfam" id="PF19444">
    <property type="entry name" value="MTP_lip_bd"/>
    <property type="match status" value="1"/>
</dbReference>
<dbReference type="Gene3D" id="1.25.10.20">
    <property type="entry name" value="Vitellinogen, superhelical"/>
    <property type="match status" value="1"/>
</dbReference>
<evidence type="ECO:0000259" key="6">
    <source>
        <dbReference type="PROSITE" id="PS51211"/>
    </source>
</evidence>
<name>A0A834J1T1_RHYFE</name>
<dbReference type="GO" id="GO:0005794">
    <property type="term" value="C:Golgi apparatus"/>
    <property type="evidence" value="ECO:0007669"/>
    <property type="project" value="TreeGrafter"/>
</dbReference>
<evidence type="ECO:0000313" key="7">
    <source>
        <dbReference type="EMBL" id="KAF7285477.1"/>
    </source>
</evidence>
<dbReference type="GO" id="GO:0016323">
    <property type="term" value="C:basolateral plasma membrane"/>
    <property type="evidence" value="ECO:0007669"/>
    <property type="project" value="TreeGrafter"/>
</dbReference>
<evidence type="ECO:0000256" key="3">
    <source>
        <dbReference type="ARBA" id="ARBA00022729"/>
    </source>
</evidence>
<evidence type="ECO:0000256" key="5">
    <source>
        <dbReference type="PROSITE-ProRule" id="PRU00557"/>
    </source>
</evidence>
<dbReference type="InterPro" id="IPR015819">
    <property type="entry name" value="Lipid_transp_b-sht_shell"/>
</dbReference>
<comment type="subcellular location">
    <subcellularLocation>
        <location evidence="1">Endoplasmic reticulum</location>
    </subcellularLocation>
</comment>
<protein>
    <recommendedName>
        <fullName evidence="6">Vitellogenin domain-containing protein</fullName>
    </recommendedName>
</protein>
<dbReference type="SUPFAM" id="SSF48431">
    <property type="entry name" value="Lipovitellin-phosvitin complex, superhelical domain"/>
    <property type="match status" value="1"/>
</dbReference>
<dbReference type="InterPro" id="IPR015816">
    <property type="entry name" value="Vitellinogen_b-sht_N"/>
</dbReference>
<evidence type="ECO:0000256" key="2">
    <source>
        <dbReference type="ARBA" id="ARBA00022448"/>
    </source>
</evidence>
<reference evidence="7" key="1">
    <citation type="submission" date="2020-08" db="EMBL/GenBank/DDBJ databases">
        <title>Genome sequencing and assembly of the red palm weevil Rhynchophorus ferrugineus.</title>
        <authorList>
            <person name="Dias G.B."/>
            <person name="Bergman C.M."/>
            <person name="Manee M."/>
        </authorList>
    </citation>
    <scope>NUCLEOTIDE SEQUENCE</scope>
    <source>
        <strain evidence="7">AA-2017</strain>
        <tissue evidence="7">Whole larva</tissue>
    </source>
</reference>
<dbReference type="SUPFAM" id="SSF56968">
    <property type="entry name" value="Lipovitellin-phosvitin complex, beta-sheet shell regions"/>
    <property type="match status" value="1"/>
</dbReference>
<dbReference type="EMBL" id="JAACXV010000053">
    <property type="protein sequence ID" value="KAF7285477.1"/>
    <property type="molecule type" value="Genomic_DNA"/>
</dbReference>
<proteinExistence type="predicted"/>
<evidence type="ECO:0000256" key="1">
    <source>
        <dbReference type="ARBA" id="ARBA00004240"/>
    </source>
</evidence>
<keyword evidence="2" id="KW-0813">Transport</keyword>
<evidence type="ECO:0000313" key="8">
    <source>
        <dbReference type="Proteomes" id="UP000625711"/>
    </source>
</evidence>
<dbReference type="InterPro" id="IPR001747">
    <property type="entry name" value="Vitellogenin_N"/>
</dbReference>
<dbReference type="InterPro" id="IPR011030">
    <property type="entry name" value="Lipovitellin_superhlx_dom"/>
</dbReference>
<organism evidence="7 8">
    <name type="scientific">Rhynchophorus ferrugineus</name>
    <name type="common">Red palm weevil</name>
    <name type="synonym">Curculio ferrugineus</name>
    <dbReference type="NCBI Taxonomy" id="354439"/>
    <lineage>
        <taxon>Eukaryota</taxon>
        <taxon>Metazoa</taxon>
        <taxon>Ecdysozoa</taxon>
        <taxon>Arthropoda</taxon>
        <taxon>Hexapoda</taxon>
        <taxon>Insecta</taxon>
        <taxon>Pterygota</taxon>
        <taxon>Neoptera</taxon>
        <taxon>Endopterygota</taxon>
        <taxon>Coleoptera</taxon>
        <taxon>Polyphaga</taxon>
        <taxon>Cucujiformia</taxon>
        <taxon>Curculionidae</taxon>
        <taxon>Dryophthorinae</taxon>
        <taxon>Rhynchophorus</taxon>
    </lineage>
</organism>